<dbReference type="EMBL" id="JBHLUK010000073">
    <property type="protein sequence ID" value="MFC0424637.1"/>
    <property type="molecule type" value="Genomic_DNA"/>
</dbReference>
<keyword evidence="3" id="KW-1185">Reference proteome</keyword>
<dbReference type="Gene3D" id="3.20.80.10">
    <property type="entry name" value="Regulatory factor, effector binding domain"/>
    <property type="match status" value="1"/>
</dbReference>
<evidence type="ECO:0000313" key="3">
    <source>
        <dbReference type="Proteomes" id="UP001589855"/>
    </source>
</evidence>
<dbReference type="PIRSF" id="PIRSF031644">
    <property type="entry name" value="UCP031644"/>
    <property type="match status" value="1"/>
</dbReference>
<dbReference type="Proteomes" id="UP001589855">
    <property type="component" value="Unassembled WGS sequence"/>
</dbReference>
<dbReference type="InterPro" id="IPR029442">
    <property type="entry name" value="GyrI-like"/>
</dbReference>
<dbReference type="InterPro" id="IPR011256">
    <property type="entry name" value="Reg_factor_effector_dom_sf"/>
</dbReference>
<accession>A0ABV6K5A2</accession>
<feature type="domain" description="GyrI-like small molecule binding" evidence="1">
    <location>
        <begin position="12"/>
        <end position="152"/>
    </location>
</feature>
<dbReference type="RefSeq" id="WP_225425629.1">
    <property type="nucleotide sequence ID" value="NZ_BAABRM010000008.1"/>
</dbReference>
<dbReference type="InterPro" id="IPR008319">
    <property type="entry name" value="GyrI-like_CCH_Lin2189-like"/>
</dbReference>
<dbReference type="SUPFAM" id="SSF55136">
    <property type="entry name" value="Probable bacterial effector-binding domain"/>
    <property type="match status" value="1"/>
</dbReference>
<gene>
    <name evidence="2" type="ORF">ACFFGS_10935</name>
</gene>
<dbReference type="Pfam" id="PF06445">
    <property type="entry name" value="GyrI-like"/>
    <property type="match status" value="1"/>
</dbReference>
<comment type="caution">
    <text evidence="2">The sequence shown here is derived from an EMBL/GenBank/DDBJ whole genome shotgun (WGS) entry which is preliminary data.</text>
</comment>
<proteinExistence type="predicted"/>
<name>A0ABV6K5A2_9LACO</name>
<evidence type="ECO:0000313" key="2">
    <source>
        <dbReference type="EMBL" id="MFC0424637.1"/>
    </source>
</evidence>
<organism evidence="2 3">
    <name type="scientific">Lactiplantibacillus plajomi</name>
    <dbReference type="NCBI Taxonomy" id="1457217"/>
    <lineage>
        <taxon>Bacteria</taxon>
        <taxon>Bacillati</taxon>
        <taxon>Bacillota</taxon>
        <taxon>Bacilli</taxon>
        <taxon>Lactobacillales</taxon>
        <taxon>Lactobacillaceae</taxon>
        <taxon>Lactiplantibacillus</taxon>
    </lineage>
</organism>
<protein>
    <submittedName>
        <fullName evidence="2">GyrI-like domain-containing protein</fullName>
    </submittedName>
</protein>
<evidence type="ECO:0000259" key="1">
    <source>
        <dbReference type="Pfam" id="PF06445"/>
    </source>
</evidence>
<sequence>MQVLYPAAYGIKNAYKQFATTQAFTDYVVFPLEGVWSLTAKGQQLAYLDKNESSYDIMIRIPDFVPDDLIRPALQAVKAKKSLPAIDQLEIKRIPAMDCAQILHVGRYDDEPASFDKIDALVASAGRKRLSKVHREIYLSDARRVAPDNLKTILRYQID</sequence>
<reference evidence="2 3" key="1">
    <citation type="submission" date="2024-09" db="EMBL/GenBank/DDBJ databases">
        <authorList>
            <person name="Sun Q."/>
            <person name="Mori K."/>
        </authorList>
    </citation>
    <scope>NUCLEOTIDE SEQUENCE [LARGE SCALE GENOMIC DNA]</scope>
    <source>
        <strain evidence="2 3">TBRC 4575</strain>
    </source>
</reference>